<gene>
    <name evidence="2" type="ORF">AVDCRST_MAG30-2385</name>
</gene>
<name>A0A6J4SZL5_9ACTN</name>
<evidence type="ECO:0000313" key="2">
    <source>
        <dbReference type="EMBL" id="CAA9509255.1"/>
    </source>
</evidence>
<organism evidence="2">
    <name type="scientific">uncultured Solirubrobacteraceae bacterium</name>
    <dbReference type="NCBI Taxonomy" id="1162706"/>
    <lineage>
        <taxon>Bacteria</taxon>
        <taxon>Bacillati</taxon>
        <taxon>Actinomycetota</taxon>
        <taxon>Thermoleophilia</taxon>
        <taxon>Solirubrobacterales</taxon>
        <taxon>Solirubrobacteraceae</taxon>
        <taxon>environmental samples</taxon>
    </lineage>
</organism>
<protein>
    <submittedName>
        <fullName evidence="2">Uncharacterized protein</fullName>
    </submittedName>
</protein>
<feature type="non-terminal residue" evidence="2">
    <location>
        <position position="1"/>
    </location>
</feature>
<evidence type="ECO:0000256" key="1">
    <source>
        <dbReference type="SAM" id="MobiDB-lite"/>
    </source>
</evidence>
<feature type="compositionally biased region" description="Basic and acidic residues" evidence="1">
    <location>
        <begin position="1"/>
        <end position="19"/>
    </location>
</feature>
<feature type="non-terminal residue" evidence="2">
    <location>
        <position position="34"/>
    </location>
</feature>
<sequence length="34" mass="3649">VRGRPAELLEGALRGDRGGPRPAAPRPGGRRPRF</sequence>
<dbReference type="EMBL" id="CADCVS010000310">
    <property type="protein sequence ID" value="CAA9509255.1"/>
    <property type="molecule type" value="Genomic_DNA"/>
</dbReference>
<dbReference type="AlphaFoldDB" id="A0A6J4SZL5"/>
<reference evidence="2" key="1">
    <citation type="submission" date="2020-02" db="EMBL/GenBank/DDBJ databases">
        <authorList>
            <person name="Meier V. D."/>
        </authorList>
    </citation>
    <scope>NUCLEOTIDE SEQUENCE</scope>
    <source>
        <strain evidence="2">AVDCRST_MAG30</strain>
    </source>
</reference>
<feature type="region of interest" description="Disordered" evidence="1">
    <location>
        <begin position="1"/>
        <end position="34"/>
    </location>
</feature>
<accession>A0A6J4SZL5</accession>
<proteinExistence type="predicted"/>